<keyword evidence="1" id="KW-0812">Transmembrane</keyword>
<sequence>MIGVLCGLIRSLARFLAKPQIPLWIHIFGYGLTVFLTLWLSPNIQKTFEGERVRSEYVINQFEKLSADTHETLRLVRVYSDGEFPLEQRRDARRRLLEILTSLNWRAVELSVIVGSEEELVISSYQNAVINMIQSIESENESEFVEAYHQFNLQSMELMNALSRHANLDRISREFLEQQAASQ</sequence>
<accession>A0A4V3RYI1</accession>
<feature type="transmembrane region" description="Helical" evidence="1">
    <location>
        <begin position="23"/>
        <end position="42"/>
    </location>
</feature>
<evidence type="ECO:0000313" key="2">
    <source>
        <dbReference type="EMBL" id="TGY90489.1"/>
    </source>
</evidence>
<keyword evidence="1" id="KW-0472">Membrane</keyword>
<dbReference type="AlphaFoldDB" id="A0A4V3RYI1"/>
<evidence type="ECO:0000313" key="3">
    <source>
        <dbReference type="Proteomes" id="UP000308054"/>
    </source>
</evidence>
<organism evidence="2 3">
    <name type="scientific">Marinicauda algicola</name>
    <dbReference type="NCBI Taxonomy" id="2029849"/>
    <lineage>
        <taxon>Bacteria</taxon>
        <taxon>Pseudomonadati</taxon>
        <taxon>Pseudomonadota</taxon>
        <taxon>Alphaproteobacteria</taxon>
        <taxon>Maricaulales</taxon>
        <taxon>Maricaulaceae</taxon>
        <taxon>Marinicauda</taxon>
    </lineage>
</organism>
<keyword evidence="1" id="KW-1133">Transmembrane helix</keyword>
<name>A0A4V3RYI1_9PROT</name>
<proteinExistence type="predicted"/>
<protein>
    <submittedName>
        <fullName evidence="2">Uncharacterized protein</fullName>
    </submittedName>
</protein>
<gene>
    <name evidence="2" type="ORF">E5163_05050</name>
</gene>
<reference evidence="2 3" key="1">
    <citation type="journal article" date="2017" name="Int. J. Syst. Evol. Microbiol.">
        <title>Marinicauda algicola sp. nov., isolated from a marine red alga Rhodosorus marinus.</title>
        <authorList>
            <person name="Jeong S.E."/>
            <person name="Jeon S.H."/>
            <person name="Chun B.H."/>
            <person name="Kim D.W."/>
            <person name="Jeon C.O."/>
        </authorList>
    </citation>
    <scope>NUCLEOTIDE SEQUENCE [LARGE SCALE GENOMIC DNA]</scope>
    <source>
        <strain evidence="2 3">JCM 31718</strain>
    </source>
</reference>
<dbReference type="RefSeq" id="WP_135994987.1">
    <property type="nucleotide sequence ID" value="NZ_CP071057.1"/>
</dbReference>
<comment type="caution">
    <text evidence="2">The sequence shown here is derived from an EMBL/GenBank/DDBJ whole genome shotgun (WGS) entry which is preliminary data.</text>
</comment>
<dbReference type="EMBL" id="SRXW01000001">
    <property type="protein sequence ID" value="TGY90489.1"/>
    <property type="molecule type" value="Genomic_DNA"/>
</dbReference>
<dbReference type="Proteomes" id="UP000308054">
    <property type="component" value="Unassembled WGS sequence"/>
</dbReference>
<keyword evidence="3" id="KW-1185">Reference proteome</keyword>
<evidence type="ECO:0000256" key="1">
    <source>
        <dbReference type="SAM" id="Phobius"/>
    </source>
</evidence>